<dbReference type="EMBL" id="BKCJ010002227">
    <property type="protein sequence ID" value="GEU47142.1"/>
    <property type="molecule type" value="Genomic_DNA"/>
</dbReference>
<evidence type="ECO:0000256" key="1">
    <source>
        <dbReference type="SAM" id="MobiDB-lite"/>
    </source>
</evidence>
<keyword evidence="3" id="KW-0808">Transferase</keyword>
<dbReference type="PANTHER" id="PTHR34072">
    <property type="entry name" value="ENZYMATIC POLYPROTEIN-RELATED"/>
    <property type="match status" value="1"/>
</dbReference>
<keyword evidence="3" id="KW-0548">Nucleotidyltransferase</keyword>
<proteinExistence type="predicted"/>
<accession>A0A6L2KEI8</accession>
<dbReference type="SUPFAM" id="SSF56672">
    <property type="entry name" value="DNA/RNA polymerases"/>
    <property type="match status" value="1"/>
</dbReference>
<organism evidence="3">
    <name type="scientific">Tanacetum cinerariifolium</name>
    <name type="common">Dalmatian daisy</name>
    <name type="synonym">Chrysanthemum cinerariifolium</name>
    <dbReference type="NCBI Taxonomy" id="118510"/>
    <lineage>
        <taxon>Eukaryota</taxon>
        <taxon>Viridiplantae</taxon>
        <taxon>Streptophyta</taxon>
        <taxon>Embryophyta</taxon>
        <taxon>Tracheophyta</taxon>
        <taxon>Spermatophyta</taxon>
        <taxon>Magnoliopsida</taxon>
        <taxon>eudicotyledons</taxon>
        <taxon>Gunneridae</taxon>
        <taxon>Pentapetalae</taxon>
        <taxon>asterids</taxon>
        <taxon>campanulids</taxon>
        <taxon>Asterales</taxon>
        <taxon>Asteraceae</taxon>
        <taxon>Asteroideae</taxon>
        <taxon>Anthemideae</taxon>
        <taxon>Anthemidinae</taxon>
        <taxon>Tanacetum</taxon>
    </lineage>
</organism>
<evidence type="ECO:0000259" key="2">
    <source>
        <dbReference type="Pfam" id="PF17919"/>
    </source>
</evidence>
<dbReference type="InterPro" id="IPR043128">
    <property type="entry name" value="Rev_trsase/Diguanyl_cyclase"/>
</dbReference>
<dbReference type="Gene3D" id="3.30.70.270">
    <property type="match status" value="1"/>
</dbReference>
<comment type="caution">
    <text evidence="3">The sequence shown here is derived from an EMBL/GenBank/DDBJ whole genome shotgun (WGS) entry which is preliminary data.</text>
</comment>
<dbReference type="Pfam" id="PF17919">
    <property type="entry name" value="RT_RNaseH_2"/>
    <property type="match status" value="1"/>
</dbReference>
<feature type="region of interest" description="Disordered" evidence="1">
    <location>
        <begin position="601"/>
        <end position="630"/>
    </location>
</feature>
<sequence length="630" mass="71287">MMSNELKNMKSSFIQIGVAYEGPSIPPTFSSLPKEVKQEPKVTKDKVQTTSSKSTAHVQPLVVQVPILEPDVAPKSNLKPSIPYPLRLNDQKLCEKANNQMLKFLQIFQRLHFDISFVDALLHKLSLPELTPTRMTLELAYQSVAYPVGVIEGVFVKVGKFYFLADFVVVDYDVDPRETFLEDGISINRYELSNLDDDYYDTEGDIFYLEKLLNEDPSLNLPPMKNEDLKQVDVTLTKPSIEELPELELKDLPSHLEYAFLKEPINYSFISTRKTKKTSPSLALMGSLPTDAFLSIYVILQARSKGHAGFYHRFIQDFSKIARPMTYLLEKETPFIFSKECNEAFNTLKKKLIEAPILVAPDWDLPFEIMCDASDFAVGAENLTADHLLRVENPHQGDLEKKEINKTFPLETFGMISSHSVSSTSWFADIANYHAGNFVVKGMSSQQKKKFFKDVKQYFWDDPYLFRICAVQVMRRCVHGQEAIDILTACHNGPTRGHHEIPYGESKVHIEVLSVLWGNRLPIPDGSLPLSRQLDHGRFAPDVAVRLKGEEIPYGESKVHIEVLSVLWENRLPIPDGLLPLSRQLDHGRFAPDVAVRLKGEGNNNNVSSRLKQMDAPHGLEPSSPAIDRG</sequence>
<name>A0A6L2KEI8_TANCI</name>
<keyword evidence="3" id="KW-0695">RNA-directed DNA polymerase</keyword>
<feature type="compositionally biased region" description="Basic and acidic residues" evidence="1">
    <location>
        <begin position="34"/>
        <end position="47"/>
    </location>
</feature>
<dbReference type="PANTHER" id="PTHR34072:SF44">
    <property type="entry name" value="RNA-DIRECTED DNA POLYMERASE"/>
    <property type="match status" value="1"/>
</dbReference>
<evidence type="ECO:0000313" key="3">
    <source>
        <dbReference type="EMBL" id="GEU47142.1"/>
    </source>
</evidence>
<reference evidence="3" key="1">
    <citation type="journal article" date="2019" name="Sci. Rep.">
        <title>Draft genome of Tanacetum cinerariifolium, the natural source of mosquito coil.</title>
        <authorList>
            <person name="Yamashiro T."/>
            <person name="Shiraishi A."/>
            <person name="Satake H."/>
            <person name="Nakayama K."/>
        </authorList>
    </citation>
    <scope>NUCLEOTIDE SEQUENCE</scope>
</reference>
<feature type="domain" description="Reverse transcriptase/retrotransposon-derived protein RNase H-like" evidence="2">
    <location>
        <begin position="338"/>
        <end position="380"/>
    </location>
</feature>
<gene>
    <name evidence="3" type="ORF">Tci_019120</name>
</gene>
<dbReference type="AlphaFoldDB" id="A0A6L2KEI8"/>
<dbReference type="InterPro" id="IPR041577">
    <property type="entry name" value="RT_RNaseH_2"/>
</dbReference>
<protein>
    <submittedName>
        <fullName evidence="3">Reverse transcriptase domain-containing protein</fullName>
    </submittedName>
</protein>
<dbReference type="GO" id="GO:0003964">
    <property type="term" value="F:RNA-directed DNA polymerase activity"/>
    <property type="evidence" value="ECO:0007669"/>
    <property type="project" value="UniProtKB-KW"/>
</dbReference>
<feature type="compositionally biased region" description="Polar residues" evidence="1">
    <location>
        <begin position="602"/>
        <end position="611"/>
    </location>
</feature>
<dbReference type="InterPro" id="IPR043502">
    <property type="entry name" value="DNA/RNA_pol_sf"/>
</dbReference>
<feature type="region of interest" description="Disordered" evidence="1">
    <location>
        <begin position="30"/>
        <end position="50"/>
    </location>
</feature>